<accession>A0A0W1SST1</accession>
<evidence type="ECO:0000313" key="3">
    <source>
        <dbReference type="Proteomes" id="UP000053157"/>
    </source>
</evidence>
<gene>
    <name evidence="2" type="ORF">AUR66_10620</name>
</gene>
<dbReference type="InterPro" id="IPR022803">
    <property type="entry name" value="Ribosomal_uL5_dom_sf"/>
</dbReference>
<reference evidence="2 3" key="1">
    <citation type="submission" date="2015-12" db="EMBL/GenBank/DDBJ databases">
        <title>Haloferax profundi sp. nov. isolated from the Discovery deep brine-seawater interface in the Red Sea.</title>
        <authorList>
            <person name="Zhang G."/>
            <person name="Stingl U."/>
            <person name="Rashid M."/>
        </authorList>
    </citation>
    <scope>NUCLEOTIDE SEQUENCE [LARGE SCALE GENOMIC DNA]</scope>
    <source>
        <strain evidence="2 3">SB29</strain>
    </source>
</reference>
<name>A0A0W1SST1_9EURY</name>
<comment type="similarity">
    <text evidence="1">Belongs to the UPF0201 family.</text>
</comment>
<protein>
    <recommendedName>
        <fullName evidence="1">UPF0201 protein AUR66_10620</fullName>
    </recommendedName>
</protein>
<dbReference type="EMBL" id="LOPV01000103">
    <property type="protein sequence ID" value="KTG29365.1"/>
    <property type="molecule type" value="Genomic_DNA"/>
</dbReference>
<comment type="caution">
    <text evidence="2">The sequence shown here is derived from an EMBL/GenBank/DDBJ whole genome shotgun (WGS) entry which is preliminary data.</text>
</comment>
<evidence type="ECO:0000313" key="2">
    <source>
        <dbReference type="EMBL" id="KTG29365.1"/>
    </source>
</evidence>
<proteinExistence type="inferred from homology"/>
<dbReference type="RefSeq" id="WP_058571513.1">
    <property type="nucleotide sequence ID" value="NZ_LOPV01000103.1"/>
</dbReference>
<evidence type="ECO:0000256" key="1">
    <source>
        <dbReference type="HAMAP-Rule" id="MF_01112"/>
    </source>
</evidence>
<sequence>MIYSVDVRIDVPVRDTEVTDRVADAVENLFPGVELTHEPGKLVGETHELERFSERLHEQAILDTARREFDKRRDEEGFSFALKKQAAFKGVVNFSVGNPDELGDIEVHVTVRDPSVEELVDYIAPPTEDGRPIDPHDR</sequence>
<dbReference type="Pfam" id="PF01877">
    <property type="entry name" value="RNA_binding"/>
    <property type="match status" value="1"/>
</dbReference>
<organism evidence="2 3">
    <name type="scientific">Haloferax profundi</name>
    <dbReference type="NCBI Taxonomy" id="1544718"/>
    <lineage>
        <taxon>Archaea</taxon>
        <taxon>Methanobacteriati</taxon>
        <taxon>Methanobacteriota</taxon>
        <taxon>Stenosarchaea group</taxon>
        <taxon>Halobacteria</taxon>
        <taxon>Halobacteriales</taxon>
        <taxon>Haloferacaceae</taxon>
        <taxon>Haloferax</taxon>
    </lineage>
</organism>
<dbReference type="Gene3D" id="3.30.1440.10">
    <property type="match status" value="1"/>
</dbReference>
<dbReference type="AlphaFoldDB" id="A0A0W1SST1"/>
<dbReference type="Proteomes" id="UP000053157">
    <property type="component" value="Unassembled WGS sequence"/>
</dbReference>
<keyword evidence="3" id="KW-1185">Reference proteome</keyword>
<dbReference type="InterPro" id="IPR002739">
    <property type="entry name" value="PAB1135-like"/>
</dbReference>
<dbReference type="HAMAP" id="MF_01112">
    <property type="entry name" value="UPF0201"/>
    <property type="match status" value="1"/>
</dbReference>
<dbReference type="PANTHER" id="PTHR39652">
    <property type="entry name" value="UPF0201 PROTEIN TK1335"/>
    <property type="match status" value="1"/>
</dbReference>
<dbReference type="PANTHER" id="PTHR39652:SF1">
    <property type="entry name" value="UPF0201 PROTEIN TK1335"/>
    <property type="match status" value="1"/>
</dbReference>
<dbReference type="OrthoDB" id="7819at2157"/>
<dbReference type="SUPFAM" id="SSF55282">
    <property type="entry name" value="RL5-like"/>
    <property type="match status" value="1"/>
</dbReference>